<evidence type="ECO:0000313" key="3">
    <source>
        <dbReference type="EMBL" id="KAK9147867.1"/>
    </source>
</evidence>
<keyword evidence="4" id="KW-1185">Reference proteome</keyword>
<dbReference type="Proteomes" id="UP001419268">
    <property type="component" value="Unassembled WGS sequence"/>
</dbReference>
<dbReference type="AlphaFoldDB" id="A0AAP0K8I1"/>
<evidence type="ECO:0000256" key="1">
    <source>
        <dbReference type="SAM" id="MobiDB-lite"/>
    </source>
</evidence>
<proteinExistence type="predicted"/>
<accession>A0AAP0K8I1</accession>
<evidence type="ECO:0000313" key="4">
    <source>
        <dbReference type="Proteomes" id="UP001419268"/>
    </source>
</evidence>
<feature type="region of interest" description="Disordered" evidence="1">
    <location>
        <begin position="122"/>
        <end position="143"/>
    </location>
</feature>
<protein>
    <recommendedName>
        <fullName evidence="2">Retrotransposon gag domain-containing protein</fullName>
    </recommendedName>
</protein>
<comment type="caution">
    <text evidence="3">The sequence shown here is derived from an EMBL/GenBank/DDBJ whole genome shotgun (WGS) entry which is preliminary data.</text>
</comment>
<organism evidence="3 4">
    <name type="scientific">Stephania cephalantha</name>
    <dbReference type="NCBI Taxonomy" id="152367"/>
    <lineage>
        <taxon>Eukaryota</taxon>
        <taxon>Viridiplantae</taxon>
        <taxon>Streptophyta</taxon>
        <taxon>Embryophyta</taxon>
        <taxon>Tracheophyta</taxon>
        <taxon>Spermatophyta</taxon>
        <taxon>Magnoliopsida</taxon>
        <taxon>Ranunculales</taxon>
        <taxon>Menispermaceae</taxon>
        <taxon>Menispermoideae</taxon>
        <taxon>Cissampelideae</taxon>
        <taxon>Stephania</taxon>
    </lineage>
</organism>
<dbReference type="PANTHER" id="PTHR33223:SF11">
    <property type="entry name" value="ELEMENT PROTEIN, PUTATIVE-RELATED"/>
    <property type="match status" value="1"/>
</dbReference>
<feature type="domain" description="Retrotransposon gag" evidence="2">
    <location>
        <begin position="191"/>
        <end position="282"/>
    </location>
</feature>
<dbReference type="EMBL" id="JBBNAG010000003">
    <property type="protein sequence ID" value="KAK9147867.1"/>
    <property type="molecule type" value="Genomic_DNA"/>
</dbReference>
<dbReference type="Pfam" id="PF03732">
    <property type="entry name" value="Retrotrans_gag"/>
    <property type="match status" value="1"/>
</dbReference>
<evidence type="ECO:0000259" key="2">
    <source>
        <dbReference type="Pfam" id="PF03732"/>
    </source>
</evidence>
<reference evidence="3 4" key="1">
    <citation type="submission" date="2024-01" db="EMBL/GenBank/DDBJ databases">
        <title>Genome assemblies of Stephania.</title>
        <authorList>
            <person name="Yang L."/>
        </authorList>
    </citation>
    <scope>NUCLEOTIDE SEQUENCE [LARGE SCALE GENOMIC DNA]</scope>
    <source>
        <strain evidence="3">JXDWG</strain>
        <tissue evidence="3">Leaf</tissue>
    </source>
</reference>
<sequence length="323" mass="35939">MTDQTGQGDDSNTSGTRYASADDVHALTQRVATQDSQLQEMLRLLRTLVPAYRYTIDSDYTIATYYYSRRETPIAAASTAPTPLEAVPEGAVVAPDTQNEAEAHPLVTVIARATEAPAAPVTNAEVTPVTTPSKSPGATAEAKQWREFKRHDPMKFYGARDVKTSRVVSKNHEKIHSTIATEDHMRATISSSMLHGEADDWWTTIITTRGVPRDWIDFKTQFNQKYFPPTVLRAKRNEFMALRQGANESVMEYMGRFSSLLPYAGGSADTETDRVYYFTEGLLLTIGGSVVTTQPETLQIAYERSLARESYLLTHPKETRSAD</sequence>
<name>A0AAP0K8I1_9MAGN</name>
<dbReference type="PANTHER" id="PTHR33223">
    <property type="entry name" value="CCHC-TYPE DOMAIN-CONTAINING PROTEIN"/>
    <property type="match status" value="1"/>
</dbReference>
<feature type="compositionally biased region" description="Polar residues" evidence="1">
    <location>
        <begin position="124"/>
        <end position="136"/>
    </location>
</feature>
<dbReference type="InterPro" id="IPR005162">
    <property type="entry name" value="Retrotrans_gag_dom"/>
</dbReference>
<gene>
    <name evidence="3" type="ORF">Scep_006624</name>
</gene>